<name>A0ACC6PPT7_9ACTN</name>
<keyword evidence="2" id="KW-1185">Reference proteome</keyword>
<organism evidence="1 2">
    <name type="scientific">Streptomyces achmelvichensis</name>
    <dbReference type="NCBI Taxonomy" id="3134111"/>
    <lineage>
        <taxon>Bacteria</taxon>
        <taxon>Bacillati</taxon>
        <taxon>Actinomycetota</taxon>
        <taxon>Actinomycetes</taxon>
        <taxon>Kitasatosporales</taxon>
        <taxon>Streptomycetaceae</taxon>
        <taxon>Streptomyces</taxon>
    </lineage>
</organism>
<accession>A0ACC6PPT7</accession>
<evidence type="ECO:0000313" key="2">
    <source>
        <dbReference type="Proteomes" id="UP001377168"/>
    </source>
</evidence>
<protein>
    <submittedName>
        <fullName evidence="1">DUF6777 domain-containing protein</fullName>
    </submittedName>
</protein>
<dbReference type="EMBL" id="JBBKAJ010000022">
    <property type="protein sequence ID" value="MEJ8633425.1"/>
    <property type="molecule type" value="Genomic_DNA"/>
</dbReference>
<reference evidence="1" key="1">
    <citation type="submission" date="2024-03" db="EMBL/GenBank/DDBJ databases">
        <title>Novel Streptomyces species of biotechnological and ecological value are a feature of Machair soil.</title>
        <authorList>
            <person name="Prole J.R."/>
            <person name="Goodfellow M."/>
            <person name="Allenby N."/>
            <person name="Ward A.C."/>
        </authorList>
    </citation>
    <scope>NUCLEOTIDE SEQUENCE</scope>
    <source>
        <strain evidence="1">MS2.AVA.5</strain>
    </source>
</reference>
<sequence length="426" mass="42428">MSAEQPPSERPTGPPSGPLSGPSQGGTTPPPGPPPGPSSGGGPSGPDGPGGTGGTGGSGTPTGGPGDGGQRPWWRSVPKVATIAVALVAAVALIVVFTRPDGGSGSGSGSEVFLQAAGTAGPDPYTPSTAREDAPADESAQPTETAQAANQTPSVVGSTPGLYGGTRKVASCDVEQQVTYLTDNPAKNKAFASVVDVEPGAVPAYLRSLTPVQLRLDTRVTNHGYRDGKPTSYQAVLQTGTAVLIDDRGVPSVRCACGNPLQEPKELKGTPKRTGDAWPGYRPEKEVVVAPAPQPVKEFVVFDSENDDWFERPSGGTGGSDKKTAPPKKPLPSAPTPGTSPSGSSGSACPSPGGKCPPSSPSSPPSNAPDSPSEPPPSQPQSPEPPPTQSPEPPPPPPPPPQSDSGDTGNTASAPDSAPPSPAPAS</sequence>
<evidence type="ECO:0000313" key="1">
    <source>
        <dbReference type="EMBL" id="MEJ8633425.1"/>
    </source>
</evidence>
<proteinExistence type="predicted"/>
<gene>
    <name evidence="1" type="ORF">WKI67_08450</name>
</gene>
<comment type="caution">
    <text evidence="1">The sequence shown here is derived from an EMBL/GenBank/DDBJ whole genome shotgun (WGS) entry which is preliminary data.</text>
</comment>
<dbReference type="Proteomes" id="UP001377168">
    <property type="component" value="Unassembled WGS sequence"/>
</dbReference>